<name>A0ABT6KYN9_9MYCO</name>
<dbReference type="InterPro" id="IPR020904">
    <property type="entry name" value="Sc_DH/Rdtase_CS"/>
</dbReference>
<evidence type="ECO:0000256" key="2">
    <source>
        <dbReference type="ARBA" id="ARBA00023002"/>
    </source>
</evidence>
<keyword evidence="4" id="KW-1185">Reference proteome</keyword>
<dbReference type="PRINTS" id="PR00080">
    <property type="entry name" value="SDRFAMILY"/>
</dbReference>
<dbReference type="PANTHER" id="PTHR42760:SF133">
    <property type="entry name" value="3-OXOACYL-[ACYL-CARRIER-PROTEIN] REDUCTASE"/>
    <property type="match status" value="1"/>
</dbReference>
<protein>
    <submittedName>
        <fullName evidence="3">2-hydroxycyclohexanecarboxyl-CoA dehydrogenase</fullName>
        <ecNumber evidence="3">1.1.1.-</ecNumber>
    </submittedName>
</protein>
<dbReference type="PANTHER" id="PTHR42760">
    <property type="entry name" value="SHORT-CHAIN DEHYDROGENASES/REDUCTASES FAMILY MEMBER"/>
    <property type="match status" value="1"/>
</dbReference>
<dbReference type="Pfam" id="PF13561">
    <property type="entry name" value="adh_short_C2"/>
    <property type="match status" value="1"/>
</dbReference>
<comment type="caution">
    <text evidence="3">The sequence shown here is derived from an EMBL/GenBank/DDBJ whole genome shotgun (WGS) entry which is preliminary data.</text>
</comment>
<gene>
    <name evidence="3" type="ORF">M2272_002061</name>
</gene>
<comment type="similarity">
    <text evidence="1">Belongs to the short-chain dehydrogenases/reductases (SDR) family.</text>
</comment>
<evidence type="ECO:0000256" key="1">
    <source>
        <dbReference type="ARBA" id="ARBA00006484"/>
    </source>
</evidence>
<dbReference type="CDD" id="cd05233">
    <property type="entry name" value="SDR_c"/>
    <property type="match status" value="1"/>
</dbReference>
<accession>A0ABT6KYN9</accession>
<dbReference type="EC" id="1.1.1.-" evidence="3"/>
<dbReference type="InterPro" id="IPR036291">
    <property type="entry name" value="NAD(P)-bd_dom_sf"/>
</dbReference>
<organism evidence="3 4">
    <name type="scientific">Mycolicibacterium frederiksbergense</name>
    <dbReference type="NCBI Taxonomy" id="117567"/>
    <lineage>
        <taxon>Bacteria</taxon>
        <taxon>Bacillati</taxon>
        <taxon>Actinomycetota</taxon>
        <taxon>Actinomycetes</taxon>
        <taxon>Mycobacteriales</taxon>
        <taxon>Mycobacteriaceae</taxon>
        <taxon>Mycolicibacterium</taxon>
    </lineage>
</organism>
<dbReference type="Gene3D" id="3.40.50.720">
    <property type="entry name" value="NAD(P)-binding Rossmann-like Domain"/>
    <property type="match status" value="1"/>
</dbReference>
<dbReference type="GO" id="GO:0016491">
    <property type="term" value="F:oxidoreductase activity"/>
    <property type="evidence" value="ECO:0007669"/>
    <property type="project" value="UniProtKB-KW"/>
</dbReference>
<evidence type="ECO:0000313" key="4">
    <source>
        <dbReference type="Proteomes" id="UP001160130"/>
    </source>
</evidence>
<keyword evidence="2 3" id="KW-0560">Oxidoreductase</keyword>
<dbReference type="PRINTS" id="PR00081">
    <property type="entry name" value="GDHRDH"/>
</dbReference>
<dbReference type="Proteomes" id="UP001160130">
    <property type="component" value="Unassembled WGS sequence"/>
</dbReference>
<dbReference type="SUPFAM" id="SSF51735">
    <property type="entry name" value="NAD(P)-binding Rossmann-fold domains"/>
    <property type="match status" value="1"/>
</dbReference>
<sequence>MTTMPDRRVAIVTGSAGGIGAATTTELRRNGWLVAGLDRSPSPDVDLDLRIDVMDTESMHDAFVRICQELGPVTGVVSAAGYVEEIPLSEISTTSLKSMLRTHLRAFGFWCRVAAPAMSENGGGQIVSVSSELALAGGDDALHYVAAKGALLGLTRALAVEFAPFGIGVNSVAPGPTDTAMIAPDTVWRTDAYLSTLPSRGLVKPHEIARSIAFLLDGRAGLSGQVISPNAGSVM</sequence>
<dbReference type="EMBL" id="JARXVE010000003">
    <property type="protein sequence ID" value="MDH6195421.1"/>
    <property type="molecule type" value="Genomic_DNA"/>
</dbReference>
<reference evidence="3 4" key="1">
    <citation type="submission" date="2023-04" db="EMBL/GenBank/DDBJ databases">
        <title>Forest soil microbial communities from Buena Vista Peninsula, Colon Province, Panama.</title>
        <authorList>
            <person name="Bouskill N."/>
        </authorList>
    </citation>
    <scope>NUCLEOTIDE SEQUENCE [LARGE SCALE GENOMIC DNA]</scope>
    <source>
        <strain evidence="3 4">AC80</strain>
    </source>
</reference>
<dbReference type="PROSITE" id="PS00061">
    <property type="entry name" value="ADH_SHORT"/>
    <property type="match status" value="1"/>
</dbReference>
<dbReference type="InterPro" id="IPR002347">
    <property type="entry name" value="SDR_fam"/>
</dbReference>
<evidence type="ECO:0000313" key="3">
    <source>
        <dbReference type="EMBL" id="MDH6195421.1"/>
    </source>
</evidence>
<proteinExistence type="inferred from homology"/>